<keyword evidence="3" id="KW-1185">Reference proteome</keyword>
<dbReference type="Pfam" id="PF24764">
    <property type="entry name" value="rva_4"/>
    <property type="match status" value="1"/>
</dbReference>
<dbReference type="InterPro" id="IPR058913">
    <property type="entry name" value="Integrase_dom_put"/>
</dbReference>
<reference evidence="3" key="1">
    <citation type="journal article" date="2017" name="Nat. Ecol. Evol.">
        <title>Genome expansion and lineage-specific genetic innovations in the forest pathogenic fungi Armillaria.</title>
        <authorList>
            <person name="Sipos G."/>
            <person name="Prasanna A.N."/>
            <person name="Walter M.C."/>
            <person name="O'Connor E."/>
            <person name="Balint B."/>
            <person name="Krizsan K."/>
            <person name="Kiss B."/>
            <person name="Hess J."/>
            <person name="Varga T."/>
            <person name="Slot J."/>
            <person name="Riley R."/>
            <person name="Boka B."/>
            <person name="Rigling D."/>
            <person name="Barry K."/>
            <person name="Lee J."/>
            <person name="Mihaltcheva S."/>
            <person name="LaButti K."/>
            <person name="Lipzen A."/>
            <person name="Waldron R."/>
            <person name="Moloney N.M."/>
            <person name="Sperisen C."/>
            <person name="Kredics L."/>
            <person name="Vagvoelgyi C."/>
            <person name="Patrignani A."/>
            <person name="Fitzpatrick D."/>
            <person name="Nagy I."/>
            <person name="Doyle S."/>
            <person name="Anderson J.B."/>
            <person name="Grigoriev I.V."/>
            <person name="Gueldener U."/>
            <person name="Muensterkoetter M."/>
            <person name="Nagy L.G."/>
        </authorList>
    </citation>
    <scope>NUCLEOTIDE SEQUENCE [LARGE SCALE GENOMIC DNA]</scope>
    <source>
        <strain evidence="3">28-4</strain>
    </source>
</reference>
<evidence type="ECO:0000259" key="1">
    <source>
        <dbReference type="Pfam" id="PF24764"/>
    </source>
</evidence>
<organism evidence="2 3">
    <name type="scientific">Armillaria solidipes</name>
    <dbReference type="NCBI Taxonomy" id="1076256"/>
    <lineage>
        <taxon>Eukaryota</taxon>
        <taxon>Fungi</taxon>
        <taxon>Dikarya</taxon>
        <taxon>Basidiomycota</taxon>
        <taxon>Agaricomycotina</taxon>
        <taxon>Agaricomycetes</taxon>
        <taxon>Agaricomycetidae</taxon>
        <taxon>Agaricales</taxon>
        <taxon>Marasmiineae</taxon>
        <taxon>Physalacriaceae</taxon>
        <taxon>Armillaria</taxon>
    </lineage>
</organism>
<dbReference type="STRING" id="1076256.A0A2H3B9T0"/>
<name>A0A2H3B9T0_9AGAR</name>
<accession>A0A2H3B9T0</accession>
<dbReference type="Proteomes" id="UP000218334">
    <property type="component" value="Unassembled WGS sequence"/>
</dbReference>
<proteinExistence type="predicted"/>
<evidence type="ECO:0000313" key="3">
    <source>
        <dbReference type="Proteomes" id="UP000218334"/>
    </source>
</evidence>
<feature type="domain" description="Integrase core" evidence="1">
    <location>
        <begin position="1"/>
        <end position="104"/>
    </location>
</feature>
<dbReference type="AlphaFoldDB" id="A0A2H3B9T0"/>
<gene>
    <name evidence="2" type="ORF">ARMSODRAFT_893809</name>
</gene>
<dbReference type="EMBL" id="KZ293456">
    <property type="protein sequence ID" value="PBK63772.1"/>
    <property type="molecule type" value="Genomic_DNA"/>
</dbReference>
<evidence type="ECO:0000313" key="2">
    <source>
        <dbReference type="EMBL" id="PBK63772.1"/>
    </source>
</evidence>
<sequence length="156" mass="18373">MENYRGVIRTSYIWGRSVHNTWVERMWVDTSIGFSNKWKAFFLSLEHDHVLNHHLNQHIWLIHHLFLAHIDQDAQTWAEHWNNHKIALQCRRATPLQMWMEGQLLLGARGLEHLAPDDPQHTVPFASVPNMGLNDVMLHQLQTRQHVQIVALDSGW</sequence>
<protein>
    <recommendedName>
        <fullName evidence="1">Integrase core domain-containing protein</fullName>
    </recommendedName>
</protein>